<evidence type="ECO:0000259" key="3">
    <source>
        <dbReference type="Pfam" id="PF20434"/>
    </source>
</evidence>
<dbReference type="InterPro" id="IPR049492">
    <property type="entry name" value="BD-FAE-like_dom"/>
</dbReference>
<reference evidence="5" key="1">
    <citation type="submission" date="2017-04" db="EMBL/GenBank/DDBJ databases">
        <title>Function of individual gut microbiota members based on whole genome sequencing of pure cultures obtained from chicken caecum.</title>
        <authorList>
            <person name="Medvecky M."/>
            <person name="Cejkova D."/>
            <person name="Polansky O."/>
            <person name="Karasova D."/>
            <person name="Kubasova T."/>
            <person name="Cizek A."/>
            <person name="Rychlik I."/>
        </authorList>
    </citation>
    <scope>NUCLEOTIDE SEQUENCE [LARGE SCALE GENOMIC DNA]</scope>
    <source>
        <strain evidence="5">An90</strain>
    </source>
</reference>
<keyword evidence="2" id="KW-0732">Signal</keyword>
<feature type="chain" id="PRO_5010995177" evidence="2">
    <location>
        <begin position="23"/>
        <end position="284"/>
    </location>
</feature>
<keyword evidence="4" id="KW-0624">Polysaccharide degradation</keyword>
<name>A0A1Y3QVD7_9BACT</name>
<dbReference type="SUPFAM" id="SSF53474">
    <property type="entry name" value="alpha/beta-Hydrolases"/>
    <property type="match status" value="1"/>
</dbReference>
<dbReference type="eggNOG" id="COG0657">
    <property type="taxonomic scope" value="Bacteria"/>
</dbReference>
<evidence type="ECO:0000256" key="2">
    <source>
        <dbReference type="SAM" id="SignalP"/>
    </source>
</evidence>
<evidence type="ECO:0000313" key="4">
    <source>
        <dbReference type="EMBL" id="OUN03634.1"/>
    </source>
</evidence>
<dbReference type="AlphaFoldDB" id="A0A1Y3QVD7"/>
<dbReference type="PANTHER" id="PTHR48081">
    <property type="entry name" value="AB HYDROLASE SUPERFAMILY PROTEIN C4A8.06C"/>
    <property type="match status" value="1"/>
</dbReference>
<dbReference type="InterPro" id="IPR050300">
    <property type="entry name" value="GDXG_lipolytic_enzyme"/>
</dbReference>
<sequence length="284" mass="30712">MDMTKKLILAAWALLFAAAVPAQQKEEFRLWPEAGKYAPERLGAGFDRDNAPYVTLYRPEGKKPAPAVVVCPGGAYGGLAIGHEGYQVAEWFAARGFAAVVLKYTMPHGNYDLPRRDVQQAIELVRANAAGWGVDPARVGVIGFSAGGHLASTAATHFTCDANRPDFAVLVYPVITMDERFTHAGSRRNLLGGAPAEGLVAAFSNELRVTSGTPPTFIAFSDDDDGVPPVNGTLFYNALKAASVPGEIHIYPTGGHGWGWNETFKYKDEFRNSLARWLSERLGE</sequence>
<dbReference type="EMBL" id="NFHB01000004">
    <property type="protein sequence ID" value="OUN03634.1"/>
    <property type="molecule type" value="Genomic_DNA"/>
</dbReference>
<evidence type="ECO:0000313" key="5">
    <source>
        <dbReference type="Proteomes" id="UP000195772"/>
    </source>
</evidence>
<comment type="caution">
    <text evidence="4">The sequence shown here is derived from an EMBL/GenBank/DDBJ whole genome shotgun (WGS) entry which is preliminary data.</text>
</comment>
<protein>
    <submittedName>
        <fullName evidence="4">Xylanase</fullName>
    </submittedName>
</protein>
<accession>A0A1Y3QVD7</accession>
<dbReference type="PANTHER" id="PTHR48081:SF6">
    <property type="entry name" value="PEPTIDASE S9 PROLYL OLIGOPEPTIDASE CATALYTIC DOMAIN-CONTAINING PROTEIN"/>
    <property type="match status" value="1"/>
</dbReference>
<feature type="domain" description="BD-FAE-like" evidence="3">
    <location>
        <begin position="56"/>
        <end position="239"/>
    </location>
</feature>
<organism evidence="4 5">
    <name type="scientific">Alistipes onderdonkii</name>
    <dbReference type="NCBI Taxonomy" id="328813"/>
    <lineage>
        <taxon>Bacteria</taxon>
        <taxon>Pseudomonadati</taxon>
        <taxon>Bacteroidota</taxon>
        <taxon>Bacteroidia</taxon>
        <taxon>Bacteroidales</taxon>
        <taxon>Rikenellaceae</taxon>
        <taxon>Alistipes</taxon>
    </lineage>
</organism>
<dbReference type="OrthoDB" id="9796689at2"/>
<dbReference type="InterPro" id="IPR029058">
    <property type="entry name" value="AB_hydrolase_fold"/>
</dbReference>
<proteinExistence type="predicted"/>
<dbReference type="Pfam" id="PF20434">
    <property type="entry name" value="BD-FAE"/>
    <property type="match status" value="1"/>
</dbReference>
<keyword evidence="4" id="KW-0858">Xylan degradation</keyword>
<dbReference type="Proteomes" id="UP000195772">
    <property type="component" value="Unassembled WGS sequence"/>
</dbReference>
<feature type="signal peptide" evidence="2">
    <location>
        <begin position="1"/>
        <end position="22"/>
    </location>
</feature>
<dbReference type="GO" id="GO:0016798">
    <property type="term" value="F:hydrolase activity, acting on glycosyl bonds"/>
    <property type="evidence" value="ECO:0007669"/>
    <property type="project" value="UniProtKB-KW"/>
</dbReference>
<keyword evidence="4" id="KW-0326">Glycosidase</keyword>
<gene>
    <name evidence="4" type="ORF">B5G41_08085</name>
</gene>
<dbReference type="Gene3D" id="3.40.50.1820">
    <property type="entry name" value="alpha/beta hydrolase"/>
    <property type="match status" value="1"/>
</dbReference>
<dbReference type="GO" id="GO:0045493">
    <property type="term" value="P:xylan catabolic process"/>
    <property type="evidence" value="ECO:0007669"/>
    <property type="project" value="UniProtKB-KW"/>
</dbReference>
<evidence type="ECO:0000256" key="1">
    <source>
        <dbReference type="ARBA" id="ARBA00022801"/>
    </source>
</evidence>
<keyword evidence="4" id="KW-0119">Carbohydrate metabolism</keyword>
<keyword evidence="1 4" id="KW-0378">Hydrolase</keyword>